<evidence type="ECO:0000259" key="13">
    <source>
        <dbReference type="PROSITE" id="PS50885"/>
    </source>
</evidence>
<dbReference type="Pfam" id="PF00512">
    <property type="entry name" value="HisKA"/>
    <property type="match status" value="1"/>
</dbReference>
<dbReference type="STRING" id="69222.BG55_09670"/>
<comment type="caution">
    <text evidence="14">The sequence shown here is derived from an EMBL/GenBank/DDBJ whole genome shotgun (WGS) entry which is preliminary data.</text>
</comment>
<feature type="domain" description="Histidine kinase" evidence="12">
    <location>
        <begin position="143"/>
        <end position="350"/>
    </location>
</feature>
<keyword evidence="15" id="KW-1185">Reference proteome</keyword>
<keyword evidence="4" id="KW-0597">Phosphoprotein</keyword>
<evidence type="ECO:0000256" key="5">
    <source>
        <dbReference type="ARBA" id="ARBA00022679"/>
    </source>
</evidence>
<dbReference type="RefSeq" id="WP_034936748.1">
    <property type="nucleotide sequence ID" value="NZ_JFHN01000045.1"/>
</dbReference>
<keyword evidence="6 11" id="KW-0812">Transmembrane</keyword>
<dbReference type="InterPro" id="IPR036890">
    <property type="entry name" value="HATPase_C_sf"/>
</dbReference>
<dbReference type="InterPro" id="IPR005467">
    <property type="entry name" value="His_kinase_dom"/>
</dbReference>
<dbReference type="SUPFAM" id="SSF55874">
    <property type="entry name" value="ATPase domain of HSP90 chaperone/DNA topoisomerase II/histidine kinase"/>
    <property type="match status" value="1"/>
</dbReference>
<dbReference type="Gene3D" id="6.10.340.10">
    <property type="match status" value="1"/>
</dbReference>
<evidence type="ECO:0000256" key="8">
    <source>
        <dbReference type="ARBA" id="ARBA00022989"/>
    </source>
</evidence>
<dbReference type="PANTHER" id="PTHR45436:SF7">
    <property type="entry name" value="SENSOR PROTEIN BASS"/>
    <property type="match status" value="1"/>
</dbReference>
<dbReference type="SMART" id="SM00388">
    <property type="entry name" value="HisKA"/>
    <property type="match status" value="1"/>
</dbReference>
<dbReference type="PROSITE" id="PS50885">
    <property type="entry name" value="HAMP"/>
    <property type="match status" value="1"/>
</dbReference>
<evidence type="ECO:0000256" key="9">
    <source>
        <dbReference type="ARBA" id="ARBA00023012"/>
    </source>
</evidence>
<evidence type="ECO:0000256" key="7">
    <source>
        <dbReference type="ARBA" id="ARBA00022777"/>
    </source>
</evidence>
<gene>
    <name evidence="14" type="ORF">BG55_09670</name>
</gene>
<reference evidence="14 15" key="1">
    <citation type="submission" date="2014-02" db="EMBL/GenBank/DDBJ databases">
        <title>Draft genome of Erwinia mallotivora strain BT-MARDI, a papaya dieback pathogen.</title>
        <authorList>
            <person name="Redzuan R."/>
            <person name="Abu Bakar N."/>
            <person name="Badrun R."/>
            <person name="Mohd Raih M.F."/>
            <person name="Rozano L."/>
            <person name="Mat Amin N."/>
        </authorList>
    </citation>
    <scope>NUCLEOTIDE SEQUENCE [LARGE SCALE GENOMIC DNA]</scope>
    <source>
        <strain evidence="14 15">BT-MARDI</strain>
    </source>
</reference>
<dbReference type="PRINTS" id="PR00344">
    <property type="entry name" value="BCTRLSENSOR"/>
</dbReference>
<dbReference type="InterPro" id="IPR004358">
    <property type="entry name" value="Sig_transdc_His_kin-like_C"/>
</dbReference>
<evidence type="ECO:0000256" key="4">
    <source>
        <dbReference type="ARBA" id="ARBA00022553"/>
    </source>
</evidence>
<dbReference type="OrthoDB" id="9809766at2"/>
<dbReference type="InterPro" id="IPR003661">
    <property type="entry name" value="HisK_dim/P_dom"/>
</dbReference>
<accession>A0A014NNQ0</accession>
<dbReference type="Gene3D" id="1.10.287.130">
    <property type="match status" value="1"/>
</dbReference>
<dbReference type="NCBIfam" id="NF008025">
    <property type="entry name" value="PRK10755.1"/>
    <property type="match status" value="1"/>
</dbReference>
<keyword evidence="7" id="KW-0418">Kinase</keyword>
<organism evidence="14 15">
    <name type="scientific">Erwinia mallotivora</name>
    <dbReference type="NCBI Taxonomy" id="69222"/>
    <lineage>
        <taxon>Bacteria</taxon>
        <taxon>Pseudomonadati</taxon>
        <taxon>Pseudomonadota</taxon>
        <taxon>Gammaproteobacteria</taxon>
        <taxon>Enterobacterales</taxon>
        <taxon>Erwiniaceae</taxon>
        <taxon>Erwinia</taxon>
    </lineage>
</organism>
<dbReference type="InterPro" id="IPR003660">
    <property type="entry name" value="HAMP_dom"/>
</dbReference>
<keyword evidence="10 11" id="KW-0472">Membrane</keyword>
<feature type="transmembrane region" description="Helical" evidence="11">
    <location>
        <begin position="59"/>
        <end position="86"/>
    </location>
</feature>
<dbReference type="Proteomes" id="UP000019918">
    <property type="component" value="Unassembled WGS sequence"/>
</dbReference>
<dbReference type="SMART" id="SM00387">
    <property type="entry name" value="HATPase_c"/>
    <property type="match status" value="1"/>
</dbReference>
<evidence type="ECO:0000256" key="11">
    <source>
        <dbReference type="SAM" id="Phobius"/>
    </source>
</evidence>
<keyword evidence="8 11" id="KW-1133">Transmembrane helix</keyword>
<dbReference type="GO" id="GO:0000155">
    <property type="term" value="F:phosphorelay sensor kinase activity"/>
    <property type="evidence" value="ECO:0007669"/>
    <property type="project" value="InterPro"/>
</dbReference>
<dbReference type="Gene3D" id="3.30.565.10">
    <property type="entry name" value="Histidine kinase-like ATPase, C-terminal domain"/>
    <property type="match status" value="1"/>
</dbReference>
<dbReference type="AlphaFoldDB" id="A0A014NNQ0"/>
<evidence type="ECO:0000256" key="10">
    <source>
        <dbReference type="ARBA" id="ARBA00023136"/>
    </source>
</evidence>
<dbReference type="InterPro" id="IPR003594">
    <property type="entry name" value="HATPase_dom"/>
</dbReference>
<evidence type="ECO:0000256" key="3">
    <source>
        <dbReference type="ARBA" id="ARBA00012438"/>
    </source>
</evidence>
<dbReference type="InterPro" id="IPR050428">
    <property type="entry name" value="TCS_sensor_his_kinase"/>
</dbReference>
<evidence type="ECO:0000256" key="6">
    <source>
        <dbReference type="ARBA" id="ARBA00022692"/>
    </source>
</evidence>
<dbReference type="InterPro" id="IPR036097">
    <property type="entry name" value="HisK_dim/P_sf"/>
</dbReference>
<evidence type="ECO:0000256" key="1">
    <source>
        <dbReference type="ARBA" id="ARBA00000085"/>
    </source>
</evidence>
<evidence type="ECO:0000259" key="12">
    <source>
        <dbReference type="PROSITE" id="PS50109"/>
    </source>
</evidence>
<dbReference type="EMBL" id="JFHN01000045">
    <property type="protein sequence ID" value="EXU75450.1"/>
    <property type="molecule type" value="Genomic_DNA"/>
</dbReference>
<dbReference type="PANTHER" id="PTHR45436">
    <property type="entry name" value="SENSOR HISTIDINE KINASE YKOH"/>
    <property type="match status" value="1"/>
</dbReference>
<dbReference type="SMART" id="SM00304">
    <property type="entry name" value="HAMP"/>
    <property type="match status" value="1"/>
</dbReference>
<keyword evidence="5" id="KW-0808">Transferase</keyword>
<dbReference type="Pfam" id="PF02518">
    <property type="entry name" value="HATPase_c"/>
    <property type="match status" value="1"/>
</dbReference>
<evidence type="ECO:0000256" key="2">
    <source>
        <dbReference type="ARBA" id="ARBA00004370"/>
    </source>
</evidence>
<feature type="domain" description="HAMP" evidence="13">
    <location>
        <begin position="83"/>
        <end position="135"/>
    </location>
</feature>
<dbReference type="PATRIC" id="fig|69222.5.peg.1994"/>
<dbReference type="CDD" id="cd00082">
    <property type="entry name" value="HisKA"/>
    <property type="match status" value="1"/>
</dbReference>
<evidence type="ECO:0000313" key="14">
    <source>
        <dbReference type="EMBL" id="EXU75450.1"/>
    </source>
</evidence>
<keyword evidence="9" id="KW-0902">Two-component regulatory system</keyword>
<dbReference type="GO" id="GO:0005886">
    <property type="term" value="C:plasma membrane"/>
    <property type="evidence" value="ECO:0007669"/>
    <property type="project" value="TreeGrafter"/>
</dbReference>
<proteinExistence type="predicted"/>
<comment type="catalytic activity">
    <reaction evidence="1">
        <text>ATP + protein L-histidine = ADP + protein N-phospho-L-histidine.</text>
        <dbReference type="EC" id="2.7.13.3"/>
    </reaction>
</comment>
<dbReference type="EC" id="2.7.13.3" evidence="3"/>
<name>A0A014NNQ0_9GAMM</name>
<comment type="subcellular location">
    <subcellularLocation>
        <location evidence="2">Membrane</location>
    </subcellularLocation>
</comment>
<protein>
    <recommendedName>
        <fullName evidence="3">histidine kinase</fullName>
        <ecNumber evidence="3">2.7.13.3</ecNumber>
    </recommendedName>
</protein>
<dbReference type="SUPFAM" id="SSF47384">
    <property type="entry name" value="Homodimeric domain of signal transducing histidine kinase"/>
    <property type="match status" value="1"/>
</dbReference>
<sequence length="351" mass="39366">MNSMRRRLLIMLALILLTCQLMSAAWLWHESREQIGFLVNETLSAHARNERVEGEIREAIASLLLPSLVMVCLTLLLSFWAISWIIRPLRSLQTSLSERSADNLTPLPHFSDMTEIAAVTGAMNQLLGRLEHTLQQERLFTADAAHELRTPLAGLRLHLELLEQQGVPQGKMLVERIDQLMHVIEQLLMLSRAGQALAGGHYQIVSWYAVFAPLQVEMVEMLALRNQTLEEPGNMTPSIQGDAVLLRLMLRNLLENASRYSPEGSHISLIVQTEQGGSSFTVRDEGPGIDPSATQDLTKAFRRMDQRYGGSGLGLNIVQRIAQLHHGELRLHNRQDRSGLNATCWLPAKLN</sequence>
<dbReference type="PROSITE" id="PS50109">
    <property type="entry name" value="HIS_KIN"/>
    <property type="match status" value="1"/>
</dbReference>
<evidence type="ECO:0000313" key="15">
    <source>
        <dbReference type="Proteomes" id="UP000019918"/>
    </source>
</evidence>